<evidence type="ECO:0000256" key="1">
    <source>
        <dbReference type="SAM" id="Coils"/>
    </source>
</evidence>
<feature type="coiled-coil region" evidence="1">
    <location>
        <begin position="217"/>
        <end position="294"/>
    </location>
</feature>
<name>A0ABZ1KV57_STRAH</name>
<sequence>MTESTTTLRDGHAPVPPPPAEIRAERRRLIESIRALRRLLDGRRAFELADRRRLNREARDRGRAEAACAKTLQRVHERRLRRERSLARRLDGLDGKREHQERRALMVLRRESIESSLRATRLTTSDVNGIGAGLIRDLTAAGIRTAADFTRVSWGKAPNGKGGEVLYIHRPHGRKVHINGIGEHRGRPLMEWRRAAVARAKARAPQELPPDQRHRIAEIIEAERARLQAEAAELPREADAAREDAVRLRTEALSRLTEAAREAARSAAERRAEFDAMAEQLAALQAELAAHRDRYGDAGRRLRRAQTRALRPLPAVPAPYIPPAPPAPPAHGAHGEPGPDDGTGSGAGAPADGPWAEAAPGTQVRASLAWLLPVALFALFTVAGVGELGDTTPPLWLRAGSRLTALAATTELLRLWVPRRRPWTAGPMPPGTGAQCAGVFLALVAAGMFGSGDTGVLGAAWTTGGLSALLLATGTVRRRKG</sequence>
<feature type="transmembrane region" description="Helical" evidence="3">
    <location>
        <begin position="455"/>
        <end position="476"/>
    </location>
</feature>
<feature type="compositionally biased region" description="Pro residues" evidence="2">
    <location>
        <begin position="314"/>
        <end position="329"/>
    </location>
</feature>
<gene>
    <name evidence="4" type="ORF">OG350_30945</name>
</gene>
<dbReference type="Proteomes" id="UP001622557">
    <property type="component" value="Chromosome"/>
</dbReference>
<reference evidence="4 5" key="1">
    <citation type="submission" date="2022-10" db="EMBL/GenBank/DDBJ databases">
        <title>The complete genomes of actinobacterial strains from the NBC collection.</title>
        <authorList>
            <person name="Joergensen T.S."/>
            <person name="Alvarez Arevalo M."/>
            <person name="Sterndorff E.B."/>
            <person name="Faurdal D."/>
            <person name="Vuksanovic O."/>
            <person name="Mourched A.-S."/>
            <person name="Charusanti P."/>
            <person name="Shaw S."/>
            <person name="Blin K."/>
            <person name="Weber T."/>
        </authorList>
    </citation>
    <scope>NUCLEOTIDE SEQUENCE [LARGE SCALE GENOMIC DNA]</scope>
    <source>
        <strain evidence="4 5">NBC_00156</strain>
    </source>
</reference>
<keyword evidence="1" id="KW-0175">Coiled coil</keyword>
<evidence type="ECO:0000313" key="4">
    <source>
        <dbReference type="EMBL" id="WTQ84450.1"/>
    </source>
</evidence>
<dbReference type="RefSeq" id="WP_405452019.1">
    <property type="nucleotide sequence ID" value="NZ_CP108164.1"/>
</dbReference>
<evidence type="ECO:0000256" key="2">
    <source>
        <dbReference type="SAM" id="MobiDB-lite"/>
    </source>
</evidence>
<feature type="transmembrane region" description="Helical" evidence="3">
    <location>
        <begin position="368"/>
        <end position="389"/>
    </location>
</feature>
<keyword evidence="3" id="KW-0812">Transmembrane</keyword>
<dbReference type="EMBL" id="CP108164">
    <property type="protein sequence ID" value="WTQ84450.1"/>
    <property type="molecule type" value="Genomic_DNA"/>
</dbReference>
<proteinExistence type="predicted"/>
<organism evidence="4 5">
    <name type="scientific">Streptomyces achromogenes</name>
    <dbReference type="NCBI Taxonomy" id="67255"/>
    <lineage>
        <taxon>Bacteria</taxon>
        <taxon>Bacillati</taxon>
        <taxon>Actinomycetota</taxon>
        <taxon>Actinomycetes</taxon>
        <taxon>Kitasatosporales</taxon>
        <taxon>Streptomycetaceae</taxon>
        <taxon>Streptomyces</taxon>
    </lineage>
</organism>
<evidence type="ECO:0000256" key="3">
    <source>
        <dbReference type="SAM" id="Phobius"/>
    </source>
</evidence>
<feature type="region of interest" description="Disordered" evidence="2">
    <location>
        <begin position="1"/>
        <end position="21"/>
    </location>
</feature>
<keyword evidence="3" id="KW-1133">Transmembrane helix</keyword>
<keyword evidence="5" id="KW-1185">Reference proteome</keyword>
<protein>
    <submittedName>
        <fullName evidence="4">Uncharacterized protein</fullName>
    </submittedName>
</protein>
<feature type="region of interest" description="Disordered" evidence="2">
    <location>
        <begin position="312"/>
        <end position="358"/>
    </location>
</feature>
<dbReference type="GeneID" id="97284947"/>
<keyword evidence="3" id="KW-0472">Membrane</keyword>
<accession>A0ABZ1KV57</accession>
<evidence type="ECO:0000313" key="5">
    <source>
        <dbReference type="Proteomes" id="UP001622557"/>
    </source>
</evidence>